<evidence type="ECO:0000313" key="10">
    <source>
        <dbReference type="Proteomes" id="UP001431209"/>
    </source>
</evidence>
<proteinExistence type="predicted"/>
<dbReference type="Proteomes" id="UP001431209">
    <property type="component" value="Unassembled WGS sequence"/>
</dbReference>
<evidence type="ECO:0000256" key="6">
    <source>
        <dbReference type="PROSITE-ProRule" id="PRU00169"/>
    </source>
</evidence>
<dbReference type="InterPro" id="IPR036097">
    <property type="entry name" value="HisK_dim/P_sf"/>
</dbReference>
<dbReference type="PANTHER" id="PTHR43047:SF64">
    <property type="entry name" value="HISTIDINE KINASE CONTAINING CHEY-HOMOLOGOUS RECEIVER DOMAIN AND PAS DOMAIN-RELATED"/>
    <property type="match status" value="1"/>
</dbReference>
<dbReference type="InterPro" id="IPR005467">
    <property type="entry name" value="His_kinase_dom"/>
</dbReference>
<dbReference type="SMART" id="SM00387">
    <property type="entry name" value="HATPase_c"/>
    <property type="match status" value="1"/>
</dbReference>
<dbReference type="SMART" id="SM00065">
    <property type="entry name" value="GAF"/>
    <property type="match status" value="1"/>
</dbReference>
<feature type="domain" description="Histidine kinase" evidence="7">
    <location>
        <begin position="930"/>
        <end position="1170"/>
    </location>
</feature>
<dbReference type="InterPro" id="IPR029016">
    <property type="entry name" value="GAF-like_dom_sf"/>
</dbReference>
<dbReference type="InterPro" id="IPR011006">
    <property type="entry name" value="CheY-like_superfamily"/>
</dbReference>
<dbReference type="Pfam" id="PF01590">
    <property type="entry name" value="GAF"/>
    <property type="match status" value="1"/>
</dbReference>
<evidence type="ECO:0000256" key="1">
    <source>
        <dbReference type="ARBA" id="ARBA00000085"/>
    </source>
</evidence>
<evidence type="ECO:0000256" key="2">
    <source>
        <dbReference type="ARBA" id="ARBA00012438"/>
    </source>
</evidence>
<protein>
    <recommendedName>
        <fullName evidence="2">histidine kinase</fullName>
        <ecNumber evidence="2">2.7.13.3</ecNumber>
    </recommendedName>
</protein>
<dbReference type="PROSITE" id="PS50110">
    <property type="entry name" value="RESPONSE_REGULATORY"/>
    <property type="match status" value="1"/>
</dbReference>
<dbReference type="SMART" id="SM00448">
    <property type="entry name" value="REC"/>
    <property type="match status" value="1"/>
</dbReference>
<sequence length="1344" mass="151868">MGNKCSTKALEHLTICDAAVSQHQDANSIVKASPSQHQDANSIIKALIPALDCGLVSVDDAHTRIQFSHDRIREVCYDRLNQLDKSKIHLMIARNWVNVDPQNKSLCEMVQHHNKGFLYMRTHHKGSMQDELLRLIELNTRAGRASQQATAYSSSLSLLQHGMDYYSQLEGDPWKQHRSLVFDLFMSIAIAHGTNGDHLNSIKIFEDLMPRCETDLERADIYCKIIQEQNAILQFDQAIESGRRALRLFGIEMPMCDEDFDRVLQSHQHVIDKKIQELKSGDELDVSNLLRVPDKRTCILYDISSAIMFTAYMYNPNLVVPLAAITMNTMLRTAINPDSASALAYYSSYLIQQDDHSHSQAIKLCRLLIKCTLELFPDAHTQSVRALHTYASVCCHWYRPLRESLDHSRQASTVGFTCGEITYAIYGYNVVAMGMIFMGDPLDKINKEVKRMHGVSNANHNMLISQVCESAMLIIQMLTCSNHQELETYRARSDSMLSTLWQHQSTTLCVYIQHLMMLSMVNVIHIDHHHPIIINNQYIQELLDRFHHIEEHKHCVSGLYVTVYHALFGGLLCSRVLKDHHDNDELDGALLDQLHAILNENCEQMSKWASRCPHNFSNKHHLLCAEVKVIKGDLYGAIRDYEQACTLSKESGYMHEYAIANEYLGRLLNKTSHRFSIMCLIESHTWFLKWGCLLKSQCLIDEYPSMRSEQQVRNMYTNNSSNSTDAPSTTTSNQPNSFLFDLESVTRASQIISSSTHFEQLLSNMIRVILEAACATSCAIIIDQVIQAQYVNDTTMIMCNIPLNMWTHGSRAVVNKVINTMQTIVIGNSRTDSLCSHDSIQSKSILCIPIMFQSELKGILYLANDLTSDCFQPQRVSLLIVLASQMAISMEQSKYFNSQIQAAEQLAQMQRKRAEDEQAYRRKQEEFIDRICHEIRNPIQGIVGNCDIMSEALTNVMNMMMNADNQNLIMIKNCIDAIRTCGEYQRVVTDDVLMLSKLELGKIQLNQAPMSPAQAIHKVASMFEAQASTKKLSLQKDLTRMPDDVVVICDSGHVIMVMINLITNAIKFTSRGGVILCVSMNELFATPNQEYSHELVFSVRDTGRGMDGAELAVIFDRFSQATQRIYSEYGGSGLGLFICRMVVGLMGGKITVDSKKDVGSTFTFTVKCNMVSAQERLKFLSEQAAASAAATAAIPMSNASNNAVSTINTAAPLEGTLRVLVVEDNRINQMVVVRMLKKCGCDCVTADDGVEAWEYFQNNGKFDLIVMDMAMPRMDGYECTRLIRALEKKENKDRTLVVGLSGNVRQEHHDMGKEVEMDKFINKPITQKDIASLIKDVRNNQVKW</sequence>
<dbReference type="Gene3D" id="3.40.50.2300">
    <property type="match status" value="1"/>
</dbReference>
<dbReference type="PANTHER" id="PTHR43047">
    <property type="entry name" value="TWO-COMPONENT HISTIDINE PROTEIN KINASE"/>
    <property type="match status" value="1"/>
</dbReference>
<keyword evidence="3 6" id="KW-0597">Phosphoprotein</keyword>
<evidence type="ECO:0000256" key="5">
    <source>
        <dbReference type="ARBA" id="ARBA00022777"/>
    </source>
</evidence>
<name>A0AAW2YXC3_9EUKA</name>
<dbReference type="PROSITE" id="PS50109">
    <property type="entry name" value="HIS_KIN"/>
    <property type="match status" value="1"/>
</dbReference>
<dbReference type="InterPro" id="IPR003018">
    <property type="entry name" value="GAF"/>
</dbReference>
<evidence type="ECO:0000256" key="4">
    <source>
        <dbReference type="ARBA" id="ARBA00022679"/>
    </source>
</evidence>
<reference evidence="9 10" key="1">
    <citation type="submission" date="2024-03" db="EMBL/GenBank/DDBJ databases">
        <title>The Acrasis kona genome and developmental transcriptomes reveal deep origins of eukaryotic multicellular pathways.</title>
        <authorList>
            <person name="Sheikh S."/>
            <person name="Fu C.-J."/>
            <person name="Brown M.W."/>
            <person name="Baldauf S.L."/>
        </authorList>
    </citation>
    <scope>NUCLEOTIDE SEQUENCE [LARGE SCALE GENOMIC DNA]</scope>
    <source>
        <strain evidence="9 10">ATCC MYA-3509</strain>
    </source>
</reference>
<dbReference type="InterPro" id="IPR003594">
    <property type="entry name" value="HATPase_dom"/>
</dbReference>
<dbReference type="SUPFAM" id="SSF55874">
    <property type="entry name" value="ATPase domain of HSP90 chaperone/DNA topoisomerase II/histidine kinase"/>
    <property type="match status" value="1"/>
</dbReference>
<dbReference type="InterPro" id="IPR003661">
    <property type="entry name" value="HisK_dim/P_dom"/>
</dbReference>
<keyword evidence="4" id="KW-0808">Transferase</keyword>
<dbReference type="Pfam" id="PF00072">
    <property type="entry name" value="Response_reg"/>
    <property type="match status" value="1"/>
</dbReference>
<comment type="caution">
    <text evidence="9">The sequence shown here is derived from an EMBL/GenBank/DDBJ whole genome shotgun (WGS) entry which is preliminary data.</text>
</comment>
<dbReference type="SUPFAM" id="SSF47384">
    <property type="entry name" value="Homodimeric domain of signal transducing histidine kinase"/>
    <property type="match status" value="1"/>
</dbReference>
<evidence type="ECO:0000259" key="8">
    <source>
        <dbReference type="PROSITE" id="PS50110"/>
    </source>
</evidence>
<evidence type="ECO:0000256" key="3">
    <source>
        <dbReference type="ARBA" id="ARBA00022553"/>
    </source>
</evidence>
<dbReference type="Gene3D" id="3.30.450.40">
    <property type="match status" value="1"/>
</dbReference>
<dbReference type="CDD" id="cd16922">
    <property type="entry name" value="HATPase_EvgS-ArcB-TorS-like"/>
    <property type="match status" value="1"/>
</dbReference>
<feature type="modified residue" description="4-aspartylphosphate" evidence="6">
    <location>
        <position position="1268"/>
    </location>
</feature>
<dbReference type="InterPro" id="IPR036890">
    <property type="entry name" value="HATPase_C_sf"/>
</dbReference>
<comment type="catalytic activity">
    <reaction evidence="1">
        <text>ATP + protein L-histidine = ADP + protein N-phospho-L-histidine.</text>
        <dbReference type="EC" id="2.7.13.3"/>
    </reaction>
</comment>
<evidence type="ECO:0000259" key="7">
    <source>
        <dbReference type="PROSITE" id="PS50109"/>
    </source>
</evidence>
<keyword evidence="10" id="KW-1185">Reference proteome</keyword>
<dbReference type="SUPFAM" id="SSF52172">
    <property type="entry name" value="CheY-like"/>
    <property type="match status" value="1"/>
</dbReference>
<feature type="domain" description="Response regulatory" evidence="8">
    <location>
        <begin position="1218"/>
        <end position="1338"/>
    </location>
</feature>
<dbReference type="Pfam" id="PF00512">
    <property type="entry name" value="HisKA"/>
    <property type="match status" value="1"/>
</dbReference>
<dbReference type="FunFam" id="3.30.565.10:FF:000010">
    <property type="entry name" value="Sensor histidine kinase RcsC"/>
    <property type="match status" value="1"/>
</dbReference>
<dbReference type="SMART" id="SM00388">
    <property type="entry name" value="HisKA"/>
    <property type="match status" value="1"/>
</dbReference>
<keyword evidence="5 9" id="KW-0418">Kinase</keyword>
<dbReference type="CDD" id="cd00082">
    <property type="entry name" value="HisKA"/>
    <property type="match status" value="1"/>
</dbReference>
<dbReference type="Gene3D" id="3.30.565.10">
    <property type="entry name" value="Histidine kinase-like ATPase, C-terminal domain"/>
    <property type="match status" value="1"/>
</dbReference>
<organism evidence="9 10">
    <name type="scientific">Acrasis kona</name>
    <dbReference type="NCBI Taxonomy" id="1008807"/>
    <lineage>
        <taxon>Eukaryota</taxon>
        <taxon>Discoba</taxon>
        <taxon>Heterolobosea</taxon>
        <taxon>Tetramitia</taxon>
        <taxon>Eutetramitia</taxon>
        <taxon>Acrasidae</taxon>
        <taxon>Acrasis</taxon>
    </lineage>
</organism>
<dbReference type="PRINTS" id="PR00344">
    <property type="entry name" value="BCTRLSENSOR"/>
</dbReference>
<dbReference type="CDD" id="cd17546">
    <property type="entry name" value="REC_hyHK_CKI1_RcsC-like"/>
    <property type="match status" value="1"/>
</dbReference>
<dbReference type="InterPro" id="IPR001789">
    <property type="entry name" value="Sig_transdc_resp-reg_receiver"/>
</dbReference>
<dbReference type="EC" id="2.7.13.3" evidence="2"/>
<dbReference type="Pfam" id="PF02518">
    <property type="entry name" value="HATPase_c"/>
    <property type="match status" value="1"/>
</dbReference>
<dbReference type="GO" id="GO:0000155">
    <property type="term" value="F:phosphorelay sensor kinase activity"/>
    <property type="evidence" value="ECO:0007669"/>
    <property type="project" value="InterPro"/>
</dbReference>
<dbReference type="EMBL" id="JAOPGA020000789">
    <property type="protein sequence ID" value="KAL0481749.1"/>
    <property type="molecule type" value="Genomic_DNA"/>
</dbReference>
<dbReference type="InterPro" id="IPR004358">
    <property type="entry name" value="Sig_transdc_His_kin-like_C"/>
</dbReference>
<gene>
    <name evidence="9" type="ORF">AKO1_012359</name>
</gene>
<evidence type="ECO:0000313" key="9">
    <source>
        <dbReference type="EMBL" id="KAL0481749.1"/>
    </source>
</evidence>
<accession>A0AAW2YXC3</accession>
<dbReference type="SUPFAM" id="SSF55781">
    <property type="entry name" value="GAF domain-like"/>
    <property type="match status" value="1"/>
</dbReference>
<dbReference type="Gene3D" id="1.10.287.130">
    <property type="match status" value="1"/>
</dbReference>